<reference evidence="2 3" key="1">
    <citation type="submission" date="2023-01" db="EMBL/GenBank/DDBJ databases">
        <title>Analysis of 21 Apiospora genomes using comparative genomics revels a genus with tremendous synthesis potential of carbohydrate active enzymes and secondary metabolites.</title>
        <authorList>
            <person name="Sorensen T."/>
        </authorList>
    </citation>
    <scope>NUCLEOTIDE SEQUENCE [LARGE SCALE GENOMIC DNA]</scope>
    <source>
        <strain evidence="2 3">CBS 114990</strain>
    </source>
</reference>
<comment type="caution">
    <text evidence="2">The sequence shown here is derived from an EMBL/GenBank/DDBJ whole genome shotgun (WGS) entry which is preliminary data.</text>
</comment>
<dbReference type="Proteomes" id="UP001433268">
    <property type="component" value="Unassembled WGS sequence"/>
</dbReference>
<gene>
    <name evidence="2" type="ORF">PG997_004747</name>
</gene>
<accession>A0ABR1X315</accession>
<dbReference type="EMBL" id="JAQQWN010000004">
    <property type="protein sequence ID" value="KAK8089786.1"/>
    <property type="molecule type" value="Genomic_DNA"/>
</dbReference>
<evidence type="ECO:0000313" key="3">
    <source>
        <dbReference type="Proteomes" id="UP001433268"/>
    </source>
</evidence>
<keyword evidence="3" id="KW-1185">Reference proteome</keyword>
<protein>
    <submittedName>
        <fullName evidence="2">Uncharacterized protein</fullName>
    </submittedName>
</protein>
<feature type="region of interest" description="Disordered" evidence="1">
    <location>
        <begin position="75"/>
        <end position="103"/>
    </location>
</feature>
<name>A0ABR1X315_9PEZI</name>
<proteinExistence type="predicted"/>
<dbReference type="RefSeq" id="XP_066672680.1">
    <property type="nucleotide sequence ID" value="XM_066809062.1"/>
</dbReference>
<organism evidence="2 3">
    <name type="scientific">Apiospora hydei</name>
    <dbReference type="NCBI Taxonomy" id="1337664"/>
    <lineage>
        <taxon>Eukaryota</taxon>
        <taxon>Fungi</taxon>
        <taxon>Dikarya</taxon>
        <taxon>Ascomycota</taxon>
        <taxon>Pezizomycotina</taxon>
        <taxon>Sordariomycetes</taxon>
        <taxon>Xylariomycetidae</taxon>
        <taxon>Amphisphaeriales</taxon>
        <taxon>Apiosporaceae</taxon>
        <taxon>Apiospora</taxon>
    </lineage>
</organism>
<evidence type="ECO:0000313" key="2">
    <source>
        <dbReference type="EMBL" id="KAK8089786.1"/>
    </source>
</evidence>
<dbReference type="GeneID" id="92042122"/>
<evidence type="ECO:0000256" key="1">
    <source>
        <dbReference type="SAM" id="MobiDB-lite"/>
    </source>
</evidence>
<sequence length="103" mass="11450">MRRQPAAKLGVANTEMYRSLRENLRLYYQDRPSVSSLLDAWSSSGGDEDGGERGKPKLTIDATTERLRRAQMLLYRSSGKPATRPPPIIRATPASGPRNIPKP</sequence>